<dbReference type="AlphaFoldDB" id="A0A5J5E7W2"/>
<dbReference type="EMBL" id="RZUG01000011">
    <property type="protein sequence ID" value="KAA8825116.1"/>
    <property type="molecule type" value="Genomic_DNA"/>
</dbReference>
<protein>
    <submittedName>
        <fullName evidence="1">Uncharacterized protein</fullName>
    </submittedName>
</protein>
<sequence length="73" mass="8391">MNERFVTTPDQVTIVTDPELIAQIHARTGFIPPSAEEQEWISREGKKRWSVGDYVSSDELRAEYARKKDLGQL</sequence>
<proteinExistence type="predicted"/>
<accession>A0A5J5E7W2</accession>
<comment type="caution">
    <text evidence="1">The sequence shown here is derived from an EMBL/GenBank/DDBJ whole genome shotgun (WGS) entry which is preliminary data.</text>
</comment>
<evidence type="ECO:0000313" key="2">
    <source>
        <dbReference type="Proteomes" id="UP000326251"/>
    </source>
</evidence>
<dbReference type="RefSeq" id="WP_044090537.1">
    <property type="nucleotide sequence ID" value="NZ_RZUG01000011.1"/>
</dbReference>
<name>A0A5J5E7W2_9BIFI</name>
<reference evidence="1 2" key="1">
    <citation type="journal article" date="2019" name="Syst. Appl. Microbiol.">
        <title>Characterization of Bifidobacterium species in feaces of the Egyptian fruit bat: Description of B. vespertilionis sp. nov. and B. rousetti sp. nov.</title>
        <authorList>
            <person name="Modesto M."/>
            <person name="Satti M."/>
            <person name="Watanabe K."/>
            <person name="Puglisi E."/>
            <person name="Morelli L."/>
            <person name="Huang C.-H."/>
            <person name="Liou J.-S."/>
            <person name="Miyashita M."/>
            <person name="Tamura T."/>
            <person name="Saito S."/>
            <person name="Mori K."/>
            <person name="Huang L."/>
            <person name="Sciavilla P."/>
            <person name="Sandri C."/>
            <person name="Spiezio C."/>
            <person name="Vitali F."/>
            <person name="Cavalieri D."/>
            <person name="Perpetuini G."/>
            <person name="Tofalo R."/>
            <person name="Bonetti A."/>
            <person name="Arita M."/>
            <person name="Mattarelli P."/>
        </authorList>
    </citation>
    <scope>NUCLEOTIDE SEQUENCE [LARGE SCALE GENOMIC DNA]</scope>
    <source>
        <strain evidence="1 2">RST19</strain>
    </source>
</reference>
<organism evidence="1 2">
    <name type="scientific">Bifidobacterium reuteri</name>
    <dbReference type="NCBI Taxonomy" id="983706"/>
    <lineage>
        <taxon>Bacteria</taxon>
        <taxon>Bacillati</taxon>
        <taxon>Actinomycetota</taxon>
        <taxon>Actinomycetes</taxon>
        <taxon>Bifidobacteriales</taxon>
        <taxon>Bifidobacteriaceae</taxon>
        <taxon>Bifidobacterium</taxon>
    </lineage>
</organism>
<evidence type="ECO:0000313" key="1">
    <source>
        <dbReference type="EMBL" id="KAA8825116.1"/>
    </source>
</evidence>
<dbReference type="Proteomes" id="UP000326251">
    <property type="component" value="Unassembled WGS sequence"/>
</dbReference>
<gene>
    <name evidence="1" type="ORF">EMO92_06765</name>
</gene>